<dbReference type="EMBL" id="JACXVP010000001">
    <property type="protein sequence ID" value="KAG5631742.1"/>
    <property type="molecule type" value="Genomic_DNA"/>
</dbReference>
<dbReference type="Proteomes" id="UP000824120">
    <property type="component" value="Chromosome 1"/>
</dbReference>
<gene>
    <name evidence="1" type="ORF">H5410_003459</name>
</gene>
<protein>
    <submittedName>
        <fullName evidence="1">Uncharacterized protein</fullName>
    </submittedName>
</protein>
<dbReference type="AlphaFoldDB" id="A0A9J6B4R6"/>
<evidence type="ECO:0000313" key="1">
    <source>
        <dbReference type="EMBL" id="KAG5631742.1"/>
    </source>
</evidence>
<accession>A0A9J6B4R6</accession>
<proteinExistence type="predicted"/>
<sequence>MEGNFKSIKQRTLPMIGSDHCPIFLECGNLEHRQTYFKFENWWLKVEVFKDWCSIGEVALLLKDVLGYNTGGVGSSG</sequence>
<evidence type="ECO:0000313" key="2">
    <source>
        <dbReference type="Proteomes" id="UP000824120"/>
    </source>
</evidence>
<keyword evidence="2" id="KW-1185">Reference proteome</keyword>
<organism evidence="1 2">
    <name type="scientific">Solanum commersonii</name>
    <name type="common">Commerson's wild potato</name>
    <name type="synonym">Commerson's nightshade</name>
    <dbReference type="NCBI Taxonomy" id="4109"/>
    <lineage>
        <taxon>Eukaryota</taxon>
        <taxon>Viridiplantae</taxon>
        <taxon>Streptophyta</taxon>
        <taxon>Embryophyta</taxon>
        <taxon>Tracheophyta</taxon>
        <taxon>Spermatophyta</taxon>
        <taxon>Magnoliopsida</taxon>
        <taxon>eudicotyledons</taxon>
        <taxon>Gunneridae</taxon>
        <taxon>Pentapetalae</taxon>
        <taxon>asterids</taxon>
        <taxon>lamiids</taxon>
        <taxon>Solanales</taxon>
        <taxon>Solanaceae</taxon>
        <taxon>Solanoideae</taxon>
        <taxon>Solaneae</taxon>
        <taxon>Solanum</taxon>
    </lineage>
</organism>
<name>A0A9J6B4R6_SOLCO</name>
<comment type="caution">
    <text evidence="1">The sequence shown here is derived from an EMBL/GenBank/DDBJ whole genome shotgun (WGS) entry which is preliminary data.</text>
</comment>
<reference evidence="1 2" key="1">
    <citation type="submission" date="2020-09" db="EMBL/GenBank/DDBJ databases">
        <title>De no assembly of potato wild relative species, Solanum commersonii.</title>
        <authorList>
            <person name="Cho K."/>
        </authorList>
    </citation>
    <scope>NUCLEOTIDE SEQUENCE [LARGE SCALE GENOMIC DNA]</scope>
    <source>
        <strain evidence="1">LZ3.2</strain>
        <tissue evidence="1">Leaf</tissue>
    </source>
</reference>
<dbReference type="OrthoDB" id="1432753at2759"/>